<reference evidence="2 3" key="1">
    <citation type="journal article" date="2013" name="Front. Microbiol.">
        <title>Comparative genomic analyses of the cyanobacterium, Lyngbya aestuarii BL J, a powerful hydrogen producer.</title>
        <authorList>
            <person name="Kothari A."/>
            <person name="Vaughn M."/>
            <person name="Garcia-Pichel F."/>
        </authorList>
    </citation>
    <scope>NUCLEOTIDE SEQUENCE [LARGE SCALE GENOMIC DNA]</scope>
    <source>
        <strain evidence="2 3">BL J</strain>
    </source>
</reference>
<dbReference type="EMBL" id="AUZM01000078">
    <property type="protein sequence ID" value="ERT04835.1"/>
    <property type="molecule type" value="Genomic_DNA"/>
</dbReference>
<comment type="caution">
    <text evidence="2">The sequence shown here is derived from an EMBL/GenBank/DDBJ whole genome shotgun (WGS) entry which is preliminary data.</text>
</comment>
<dbReference type="InterPro" id="IPR052204">
    <property type="entry name" value="PpiC/parvulin_rotamase"/>
</dbReference>
<name>U7QCT9_9CYAN</name>
<dbReference type="PATRIC" id="fig|1348334.3.peg.5016"/>
<dbReference type="AlphaFoldDB" id="U7QCT9"/>
<evidence type="ECO:0000313" key="2">
    <source>
        <dbReference type="EMBL" id="ERT04835.1"/>
    </source>
</evidence>
<feature type="domain" description="Rhodanese" evidence="1">
    <location>
        <begin position="26"/>
        <end position="118"/>
    </location>
</feature>
<gene>
    <name evidence="2" type="ORF">M595_5209</name>
</gene>
<proteinExistence type="predicted"/>
<dbReference type="InterPro" id="IPR036873">
    <property type="entry name" value="Rhodanese-like_dom_sf"/>
</dbReference>
<dbReference type="PANTHER" id="PTHR43629:SF2">
    <property type="entry name" value="RHODANESE-LIKE_PPIC DOMAIN-CONTAINING PROTEIN 12, CHLOROPLASTIC"/>
    <property type="match status" value="1"/>
</dbReference>
<dbReference type="PROSITE" id="PS50206">
    <property type="entry name" value="RHODANESE_3"/>
    <property type="match status" value="1"/>
</dbReference>
<protein>
    <submittedName>
        <fullName evidence="2">Rhodanese-like domain protein</fullName>
    </submittedName>
</protein>
<dbReference type="SMART" id="SM00450">
    <property type="entry name" value="RHOD"/>
    <property type="match status" value="1"/>
</dbReference>
<dbReference type="Proteomes" id="UP000017127">
    <property type="component" value="Unassembled WGS sequence"/>
</dbReference>
<dbReference type="OrthoDB" id="9800872at2"/>
<dbReference type="PANTHER" id="PTHR43629">
    <property type="entry name" value="PEPTIDYL-PROLYL CIS-TRANS ISOMERASE"/>
    <property type="match status" value="1"/>
</dbReference>
<dbReference type="Pfam" id="PF00581">
    <property type="entry name" value="Rhodanese"/>
    <property type="match status" value="1"/>
</dbReference>
<dbReference type="RefSeq" id="WP_023068898.1">
    <property type="nucleotide sequence ID" value="NZ_AUZM01000078.1"/>
</dbReference>
<dbReference type="Gene3D" id="3.40.250.10">
    <property type="entry name" value="Rhodanese-like domain"/>
    <property type="match status" value="1"/>
</dbReference>
<evidence type="ECO:0000259" key="1">
    <source>
        <dbReference type="PROSITE" id="PS50206"/>
    </source>
</evidence>
<dbReference type="InterPro" id="IPR001763">
    <property type="entry name" value="Rhodanese-like_dom"/>
</dbReference>
<keyword evidence="3" id="KW-1185">Reference proteome</keyword>
<sequence length="120" mass="13787">MSESFSYQSIPEITVEELAHRLQAESAKNLQLVDVREPQEVEMAQVDGFLNLPLSEFSQWSEQIHSRLDLEKETLVMCHHGMRSAQMCQWLMRQGFTNVKNIAGGIDAYSILIDSEVPRY</sequence>
<dbReference type="SUPFAM" id="SSF52821">
    <property type="entry name" value="Rhodanese/Cell cycle control phosphatase"/>
    <property type="match status" value="1"/>
</dbReference>
<evidence type="ECO:0000313" key="3">
    <source>
        <dbReference type="Proteomes" id="UP000017127"/>
    </source>
</evidence>
<accession>U7QCT9</accession>
<organism evidence="2 3">
    <name type="scientific">Lyngbya aestuarii BL J</name>
    <dbReference type="NCBI Taxonomy" id="1348334"/>
    <lineage>
        <taxon>Bacteria</taxon>
        <taxon>Bacillati</taxon>
        <taxon>Cyanobacteriota</taxon>
        <taxon>Cyanophyceae</taxon>
        <taxon>Oscillatoriophycideae</taxon>
        <taxon>Oscillatoriales</taxon>
        <taxon>Microcoleaceae</taxon>
        <taxon>Lyngbya</taxon>
    </lineage>
</organism>